<feature type="transmembrane region" description="Helical" evidence="5">
    <location>
        <begin position="82"/>
        <end position="100"/>
    </location>
</feature>
<comment type="caution">
    <text evidence="7">The sequence shown here is derived from an EMBL/GenBank/DDBJ whole genome shotgun (WGS) entry which is preliminary data.</text>
</comment>
<dbReference type="AlphaFoldDB" id="A0A9X1S394"/>
<protein>
    <submittedName>
        <fullName evidence="7">MFS transporter</fullName>
    </submittedName>
</protein>
<dbReference type="Proteomes" id="UP001139354">
    <property type="component" value="Unassembled WGS sequence"/>
</dbReference>
<evidence type="ECO:0000256" key="4">
    <source>
        <dbReference type="ARBA" id="ARBA00023136"/>
    </source>
</evidence>
<name>A0A9X1S394_9MICO</name>
<keyword evidence="3 5" id="KW-1133">Transmembrane helix</keyword>
<keyword evidence="2 5" id="KW-0812">Transmembrane</keyword>
<dbReference type="PANTHER" id="PTHR23523">
    <property type="match status" value="1"/>
</dbReference>
<evidence type="ECO:0000313" key="8">
    <source>
        <dbReference type="Proteomes" id="UP001139354"/>
    </source>
</evidence>
<feature type="transmembrane region" description="Helical" evidence="5">
    <location>
        <begin position="345"/>
        <end position="372"/>
    </location>
</feature>
<dbReference type="EMBL" id="JAGTTN010000003">
    <property type="protein sequence ID" value="MCC2032939.1"/>
    <property type="molecule type" value="Genomic_DNA"/>
</dbReference>
<feature type="transmembrane region" description="Helical" evidence="5">
    <location>
        <begin position="224"/>
        <end position="246"/>
    </location>
</feature>
<keyword evidence="8" id="KW-1185">Reference proteome</keyword>
<dbReference type="InterPro" id="IPR052524">
    <property type="entry name" value="MFS_Cyanate_Porter"/>
</dbReference>
<gene>
    <name evidence="7" type="ORF">KEC57_12190</name>
</gene>
<feature type="transmembrane region" description="Helical" evidence="5">
    <location>
        <begin position="291"/>
        <end position="310"/>
    </location>
</feature>
<feature type="transmembrane region" description="Helical" evidence="5">
    <location>
        <begin position="106"/>
        <end position="124"/>
    </location>
</feature>
<dbReference type="RefSeq" id="WP_229384886.1">
    <property type="nucleotide sequence ID" value="NZ_JAGTTN010000003.1"/>
</dbReference>
<reference evidence="7" key="1">
    <citation type="submission" date="2021-04" db="EMBL/GenBank/DDBJ databases">
        <title>Microbacterium tenobrionis sp. nov. and Microbacterium allomyrinae sp. nov., isolated from larvae of Tenobrio molitor and Allomyrina dichotoma, respectively.</title>
        <authorList>
            <person name="Lee S.D."/>
        </authorList>
    </citation>
    <scope>NUCLEOTIDE SEQUENCE</scope>
    <source>
        <strain evidence="7">BWT-G7</strain>
    </source>
</reference>
<proteinExistence type="predicted"/>
<accession>A0A9X1S394</accession>
<organism evidence="7 8">
    <name type="scientific">Microbacterium allomyrinae</name>
    <dbReference type="NCBI Taxonomy" id="2830666"/>
    <lineage>
        <taxon>Bacteria</taxon>
        <taxon>Bacillati</taxon>
        <taxon>Actinomycetota</taxon>
        <taxon>Actinomycetes</taxon>
        <taxon>Micrococcales</taxon>
        <taxon>Microbacteriaceae</taxon>
        <taxon>Microbacterium</taxon>
    </lineage>
</organism>
<dbReference type="InterPro" id="IPR011701">
    <property type="entry name" value="MFS"/>
</dbReference>
<dbReference type="GO" id="GO:0022857">
    <property type="term" value="F:transmembrane transporter activity"/>
    <property type="evidence" value="ECO:0007669"/>
    <property type="project" value="InterPro"/>
</dbReference>
<sequence>MTSSSARPLWRGRALALVGIVLFAFSLRSAVASLSPLFDHISADFDLPAAVIGLIGTAPPVCYAVFGLLTPALERRFGLERLAVAAMIVVTLGLIARSLAPNSGLLLAGTALVFAAVGVGNILLPPLVKRYFPDRIGLMTTVFSTTMAAATFVPPLLAVPVADASDWHVSLGLWAVFALVAMIPWIGLAVRRASADRLASLSGDDDDIEQTSPRAFGRMWRLPIAWALLVGFAVSSTLAYTSFAWLPKILVDIAGVTPAVAGVLLALFGFMGLPASLAVPLLVTRWNATRVLFAVAVVTGLTGIAGLLFAPSAAPWLWVALLGLAPLLFPLVLVLLGLRTRTHEGAVALSGFVQSGGYAIAALFPVGIGLLHDATDSWTVPLIVLGCVVAAAIPVGVIAARPHTVEDDWEQRHGAW</sequence>
<feature type="transmembrane region" description="Helical" evidence="5">
    <location>
        <begin position="378"/>
        <end position="400"/>
    </location>
</feature>
<comment type="subcellular location">
    <subcellularLocation>
        <location evidence="1">Cell membrane</location>
        <topology evidence="1">Multi-pass membrane protein</topology>
    </subcellularLocation>
</comment>
<evidence type="ECO:0000256" key="2">
    <source>
        <dbReference type="ARBA" id="ARBA00022692"/>
    </source>
</evidence>
<evidence type="ECO:0000313" key="7">
    <source>
        <dbReference type="EMBL" id="MCC2032939.1"/>
    </source>
</evidence>
<evidence type="ECO:0000256" key="5">
    <source>
        <dbReference type="SAM" id="Phobius"/>
    </source>
</evidence>
<dbReference type="PANTHER" id="PTHR23523:SF2">
    <property type="entry name" value="2-NITROIMIDAZOLE TRANSPORTER"/>
    <property type="match status" value="1"/>
</dbReference>
<feature type="domain" description="Major facilitator superfamily (MFS) profile" evidence="6">
    <location>
        <begin position="14"/>
        <end position="416"/>
    </location>
</feature>
<feature type="transmembrane region" description="Helical" evidence="5">
    <location>
        <begin position="136"/>
        <end position="159"/>
    </location>
</feature>
<evidence type="ECO:0000256" key="1">
    <source>
        <dbReference type="ARBA" id="ARBA00004651"/>
    </source>
</evidence>
<dbReference type="Gene3D" id="1.20.1250.20">
    <property type="entry name" value="MFS general substrate transporter like domains"/>
    <property type="match status" value="1"/>
</dbReference>
<feature type="transmembrane region" description="Helical" evidence="5">
    <location>
        <begin position="171"/>
        <end position="190"/>
    </location>
</feature>
<dbReference type="InterPro" id="IPR036259">
    <property type="entry name" value="MFS_trans_sf"/>
</dbReference>
<feature type="transmembrane region" description="Helical" evidence="5">
    <location>
        <begin position="316"/>
        <end position="338"/>
    </location>
</feature>
<evidence type="ECO:0000259" key="6">
    <source>
        <dbReference type="PROSITE" id="PS50850"/>
    </source>
</evidence>
<dbReference type="PROSITE" id="PS50850">
    <property type="entry name" value="MFS"/>
    <property type="match status" value="1"/>
</dbReference>
<keyword evidence="4 5" id="KW-0472">Membrane</keyword>
<feature type="transmembrane region" description="Helical" evidence="5">
    <location>
        <begin position="258"/>
        <end position="279"/>
    </location>
</feature>
<evidence type="ECO:0000256" key="3">
    <source>
        <dbReference type="ARBA" id="ARBA00022989"/>
    </source>
</evidence>
<dbReference type="GO" id="GO:0005886">
    <property type="term" value="C:plasma membrane"/>
    <property type="evidence" value="ECO:0007669"/>
    <property type="project" value="UniProtKB-SubCell"/>
</dbReference>
<dbReference type="SUPFAM" id="SSF103473">
    <property type="entry name" value="MFS general substrate transporter"/>
    <property type="match status" value="1"/>
</dbReference>
<dbReference type="InterPro" id="IPR020846">
    <property type="entry name" value="MFS_dom"/>
</dbReference>
<dbReference type="Pfam" id="PF07690">
    <property type="entry name" value="MFS_1"/>
    <property type="match status" value="1"/>
</dbReference>
<feature type="transmembrane region" description="Helical" evidence="5">
    <location>
        <begin position="48"/>
        <end position="70"/>
    </location>
</feature>